<dbReference type="InterPro" id="IPR029063">
    <property type="entry name" value="SAM-dependent_MTases_sf"/>
</dbReference>
<dbReference type="InterPro" id="IPR051537">
    <property type="entry name" value="DNA_Adenine_Mtase"/>
</dbReference>
<dbReference type="KEGG" id="rfe:RF_1377"/>
<evidence type="ECO:0000256" key="4">
    <source>
        <dbReference type="ARBA" id="ARBA00022679"/>
    </source>
</evidence>
<feature type="domain" description="DNA methylase adenine-specific" evidence="8">
    <location>
        <begin position="1"/>
        <end position="151"/>
    </location>
</feature>
<evidence type="ECO:0000313" key="9">
    <source>
        <dbReference type="EMBL" id="AAY62228.1"/>
    </source>
</evidence>
<dbReference type="STRING" id="315456.RF_1377"/>
<keyword evidence="10" id="KW-1185">Reference proteome</keyword>
<dbReference type="PANTHER" id="PTHR42933:SF4">
    <property type="entry name" value="TYPE I RESTRICTION ENZYME ECOKI METHYLASE SUBUNIT"/>
    <property type="match status" value="1"/>
</dbReference>
<evidence type="ECO:0000256" key="5">
    <source>
        <dbReference type="ARBA" id="ARBA00022691"/>
    </source>
</evidence>
<dbReference type="eggNOG" id="COG0286">
    <property type="taxonomic scope" value="Bacteria"/>
</dbReference>
<dbReference type="Pfam" id="PF02384">
    <property type="entry name" value="N6_Mtase"/>
    <property type="match status" value="1"/>
</dbReference>
<dbReference type="Gene3D" id="3.40.50.150">
    <property type="entry name" value="Vaccinia Virus protein VP39"/>
    <property type="match status" value="1"/>
</dbReference>
<dbReference type="PRINTS" id="PR00507">
    <property type="entry name" value="N12N6MTFRASE"/>
</dbReference>
<keyword evidence="6" id="KW-0680">Restriction system</keyword>
<dbReference type="HOGENOM" id="CLU_140355_0_0_5"/>
<dbReference type="SUPFAM" id="SSF53335">
    <property type="entry name" value="S-adenosyl-L-methionine-dependent methyltransferases"/>
    <property type="match status" value="1"/>
</dbReference>
<dbReference type="GO" id="GO:0009307">
    <property type="term" value="P:DNA restriction-modification system"/>
    <property type="evidence" value="ECO:0007669"/>
    <property type="project" value="UniProtKB-KW"/>
</dbReference>
<reference evidence="9 10" key="1">
    <citation type="journal article" date="2005" name="PLoS Biol.">
        <title>The genome sequence of Rickettsia felis identifies the first putative conjugative plasmid in an obligate intracellular parasite.</title>
        <authorList>
            <person name="Ogata H."/>
            <person name="Renesto P."/>
            <person name="Audic S."/>
            <person name="Robert C."/>
            <person name="Blanc G."/>
            <person name="Fournier P.E."/>
            <person name="Parinello H."/>
            <person name="Claverie J.M."/>
            <person name="Raoult D."/>
        </authorList>
    </citation>
    <scope>NUCLEOTIDE SEQUENCE [LARGE SCALE GENOMIC DNA]</scope>
    <source>
        <strain evidence="10">ATCC VR-1525 / URRWXCal2</strain>
    </source>
</reference>
<evidence type="ECO:0000256" key="3">
    <source>
        <dbReference type="ARBA" id="ARBA00022603"/>
    </source>
</evidence>
<dbReference type="AlphaFoldDB" id="Q4UJR1"/>
<proteinExistence type="inferred from homology"/>
<evidence type="ECO:0000256" key="1">
    <source>
        <dbReference type="ARBA" id="ARBA00006594"/>
    </source>
</evidence>
<evidence type="ECO:0000256" key="7">
    <source>
        <dbReference type="ARBA" id="ARBA00047942"/>
    </source>
</evidence>
<dbReference type="EC" id="2.1.1.72" evidence="2"/>
<keyword evidence="4" id="KW-0808">Transferase</keyword>
<organism evidence="9 10">
    <name type="scientific">Rickettsia felis (strain ATCC VR-1525 / URRWXCal2)</name>
    <name type="common">Rickettsia azadi</name>
    <dbReference type="NCBI Taxonomy" id="315456"/>
    <lineage>
        <taxon>Bacteria</taxon>
        <taxon>Pseudomonadati</taxon>
        <taxon>Pseudomonadota</taxon>
        <taxon>Alphaproteobacteria</taxon>
        <taxon>Rickettsiales</taxon>
        <taxon>Rickettsiaceae</taxon>
        <taxon>Rickettsieae</taxon>
        <taxon>Rickettsia</taxon>
        <taxon>spotted fever group</taxon>
    </lineage>
</organism>
<dbReference type="GO" id="GO:0032259">
    <property type="term" value="P:methylation"/>
    <property type="evidence" value="ECO:0007669"/>
    <property type="project" value="UniProtKB-KW"/>
</dbReference>
<accession>Q4UJR1</accession>
<comment type="similarity">
    <text evidence="1">Belongs to the N(4)/N(6)-methyltransferase family.</text>
</comment>
<evidence type="ECO:0000259" key="8">
    <source>
        <dbReference type="Pfam" id="PF02384"/>
    </source>
</evidence>
<comment type="catalytic activity">
    <reaction evidence="7">
        <text>a 2'-deoxyadenosine in DNA + S-adenosyl-L-methionine = an N(6)-methyl-2'-deoxyadenosine in DNA + S-adenosyl-L-homocysteine + H(+)</text>
        <dbReference type="Rhea" id="RHEA:15197"/>
        <dbReference type="Rhea" id="RHEA-COMP:12418"/>
        <dbReference type="Rhea" id="RHEA-COMP:12419"/>
        <dbReference type="ChEBI" id="CHEBI:15378"/>
        <dbReference type="ChEBI" id="CHEBI:57856"/>
        <dbReference type="ChEBI" id="CHEBI:59789"/>
        <dbReference type="ChEBI" id="CHEBI:90615"/>
        <dbReference type="ChEBI" id="CHEBI:90616"/>
        <dbReference type="EC" id="2.1.1.72"/>
    </reaction>
</comment>
<name>Q4UJR1_RICFE</name>
<dbReference type="Proteomes" id="UP000008548">
    <property type="component" value="Chromosome"/>
</dbReference>
<dbReference type="GO" id="GO:0008170">
    <property type="term" value="F:N-methyltransferase activity"/>
    <property type="evidence" value="ECO:0007669"/>
    <property type="project" value="InterPro"/>
</dbReference>
<protein>
    <recommendedName>
        <fullName evidence="2">site-specific DNA-methyltransferase (adenine-specific)</fullName>
        <ecNumber evidence="2">2.1.1.72</ecNumber>
    </recommendedName>
</protein>
<dbReference type="GO" id="GO:0009007">
    <property type="term" value="F:site-specific DNA-methyltransferase (adenine-specific) activity"/>
    <property type="evidence" value="ECO:0007669"/>
    <property type="project" value="UniProtKB-EC"/>
</dbReference>
<dbReference type="InterPro" id="IPR003356">
    <property type="entry name" value="DNA_methylase_A-5"/>
</dbReference>
<evidence type="ECO:0000313" key="10">
    <source>
        <dbReference type="Proteomes" id="UP000008548"/>
    </source>
</evidence>
<dbReference type="EMBL" id="CP000053">
    <property type="protein sequence ID" value="AAY62228.1"/>
    <property type="molecule type" value="Genomic_DNA"/>
</dbReference>
<dbReference type="GO" id="GO:0003677">
    <property type="term" value="F:DNA binding"/>
    <property type="evidence" value="ECO:0007669"/>
    <property type="project" value="InterPro"/>
</dbReference>
<gene>
    <name evidence="9" type="ordered locus">RF_1377</name>
</gene>
<keyword evidence="5" id="KW-0949">S-adenosyl-L-methionine</keyword>
<dbReference type="PANTHER" id="PTHR42933">
    <property type="entry name" value="SLR6095 PROTEIN"/>
    <property type="match status" value="1"/>
</dbReference>
<evidence type="ECO:0000256" key="2">
    <source>
        <dbReference type="ARBA" id="ARBA00011900"/>
    </source>
</evidence>
<sequence>MNTVLQGYDGHSEIQQIDTLRNPYYISSKTSQQLKFDIIATNMPFSQTITKKTIKNGKTITENHIAPLYYNGIAKNNGDAACVLHCLQNLKESGRMALVVPEGFLFRKDTSSVRQFLLSKAKLQLVISLPQSTFLPYTGVKTSILYFTDAHKPDKQKYY</sequence>
<keyword evidence="3 9" id="KW-0489">Methyltransferase</keyword>
<evidence type="ECO:0000256" key="6">
    <source>
        <dbReference type="ARBA" id="ARBA00022747"/>
    </source>
</evidence>